<evidence type="ECO:0000256" key="5">
    <source>
        <dbReference type="ARBA" id="ARBA00022801"/>
    </source>
</evidence>
<comment type="subcellular location">
    <subcellularLocation>
        <location evidence="1">Nucleus</location>
    </subcellularLocation>
</comment>
<dbReference type="GO" id="GO:0040029">
    <property type="term" value="P:epigenetic regulation of gene expression"/>
    <property type="evidence" value="ECO:0007669"/>
    <property type="project" value="TreeGrafter"/>
</dbReference>
<keyword evidence="8" id="KW-0804">Transcription</keyword>
<keyword evidence="12" id="KW-0812">Transmembrane</keyword>
<evidence type="ECO:0000256" key="3">
    <source>
        <dbReference type="ARBA" id="ARBA00012111"/>
    </source>
</evidence>
<dbReference type="PANTHER" id="PTHR10625:SF5">
    <property type="entry name" value="HISTONE DEACETYLASE"/>
    <property type="match status" value="1"/>
</dbReference>
<keyword evidence="5" id="KW-0378">Hydrolase</keyword>
<dbReference type="GO" id="GO:0005737">
    <property type="term" value="C:cytoplasm"/>
    <property type="evidence" value="ECO:0007669"/>
    <property type="project" value="TreeGrafter"/>
</dbReference>
<evidence type="ECO:0000313" key="14">
    <source>
        <dbReference type="EMBL" id="ETW33583.1"/>
    </source>
</evidence>
<dbReference type="Proteomes" id="UP000030708">
    <property type="component" value="Unassembled WGS sequence"/>
</dbReference>
<evidence type="ECO:0000256" key="10">
    <source>
        <dbReference type="SAM" id="Coils"/>
    </source>
</evidence>
<evidence type="ECO:0000256" key="12">
    <source>
        <dbReference type="SAM" id="Phobius"/>
    </source>
</evidence>
<dbReference type="GO" id="GO:0000118">
    <property type="term" value="C:histone deacetylase complex"/>
    <property type="evidence" value="ECO:0007669"/>
    <property type="project" value="TreeGrafter"/>
</dbReference>
<gene>
    <name evidence="14" type="ORF">PFTANZ_05709</name>
</gene>
<dbReference type="SUPFAM" id="SSF52768">
    <property type="entry name" value="Arginase/deacetylase"/>
    <property type="match status" value="1"/>
</dbReference>
<feature type="coiled-coil region" evidence="10">
    <location>
        <begin position="1504"/>
        <end position="1583"/>
    </location>
</feature>
<dbReference type="Gene3D" id="3.40.800.20">
    <property type="entry name" value="Histone deacetylase domain"/>
    <property type="match status" value="1"/>
</dbReference>
<sequence length="1821" mass="218108">MDIVKDERNIRYEYELDKIKKKKKDNLLIMNILYNKINYICYILKSNHRDILNDINFENRTAIEICLYYCKSYILFLLLFYPYLHNYIRILKNNDLRLYKNFYKYILKRRNNLHILLLKYRILECMKLKDKDVNDSNTISYIDVYSMNRYMNDEDDIDKYYYKPKFSYKNNNMNNLLLLNVYFKDIMSKNNFICILFSRIYIKKYHKKIFRILLLILFYFSLPTFPFSKKFFITYHNWRDTEKDKIKEENEENHTNTKGINNSTYDNIYRSVLEDKVEGKLIEHNKNISKNNVGVQAVQEGVVYGTEEILKNENKGTGGMQGNNIKKKKDRGKKKDMDEDFSFYCKRKYFTTPFFEHINIPTIHINDYFCSGNKIFEREEFKVINEKKNKKKKDNTNKYESNYDRKYDNNNNSRDHYNNFRTYEENNIYNSDSSSSVSSSLSDDILSDIEDENMLKELFKNENKIYSKEESKKNDNEKERNIKNLMKEKQNILNEKLKDIDTNYSKSTLNDMKNDFFQMNIKEYDWYDDNNIIRRVYRKEDDIIDNFTLKKEPFVSELWINVINFNVEDDNKNTLIHKACLVGNLNIIYILLYLNVDLFIYNYKSELPVHCTIYNCDKYIFLLLLHNTIECIFYVLLEEYKRWNKTHNMLNTKTESEKMKIQNRKNKLKEKKKNKKKNKNKKNKNKKNKNKNKKKINKSRINYNNKKKNNKKNNQNVQNVQNVQNDQNNMYNQNNMYYPNNMCNPNYLYNDNNNNLCNNMLYHYFKINNMVNHRFLNISNISFYDPHVNAILTCRAKDPIGTFCEMLYKKDNKRLIKNDIVKKCINKNNSIKIFFSKECFKHIFVPEPCDHPYERNKLKNNIPENSTRLDVLISNKHGILNINTFAKFKVKCVDRKATVNDILRVHDVSYLKFIINKIKNFKMSDDDLMYFDDFLTKAKKNFKNYLLTNNGNENTGNQNNPIQKNEILQTFYLINKKSELENIMLIRMNNKFMGNRDLYIQNYLSNIHTPMHANLKDKPLVSLELKKILSDSDSEDNNNNDIENYEPEKYVYMENGIRMNILTDEGLTEAANVLYINNSILYNNNIFFNNNLLYNNNILMSEKNTDYPFFHNEDIVGTNKSATNLLIQEKLSSYNINVREKKKKKNKWNKDKIEKLLLVDNDTFVNKYSFNCALSASGVVLKAVDYVHKQKKIVNCGYEKLKKCKKCKYCKKCENCKKCKNSETCKNCKNCKKCEYCKKCKKYRIQNNSIIPNNRKKIFCVVRPPGHHLGTFGAAQFNLTDEDVAAGSQGFCILNNVAVGLAYAKYTYKKFERIAIIDFDVHHGNGTEQIIRNLGLKKLTVNEYIDIYSWKGWKDNNDKKNIFFSSVHAYDGYFYPGTGYDTVELEPYIINVTLKKNMTSLEFLNIFHSKILIHLYYFKPNLLFLSAGFDGHQLDYVNNGFVKKNTSTYFYLTKLVLSLQNKLNFPIISVLEGGYNTSKDMASVFSLSVLEHVLSFYYNDISFFRKKEIKLKDLKKNIERMERYKNDLKKYKNDLKKYKDDLKVFEDYLKENKNLFENYKNDLKKHRNDFKKHKNDLKIFKDDFKKYKDDFKIYCDFNNYYDLKKSCNYFSIYYDDFNKYYDNLNVHEHTNNNQTTLQSNTDKNNTSIETCNTNIIDKMKNKIKKSEKENKKIKETPTLYYPFICIGKKKIINMFERYFSVFKEKTEETQNLNLFYKLVEYNNFLKIYDLRNIDMKNKMNKFMQTHEAVLKNILLECNYDYSKIDPIILPSNCYFYELLNYLKIKGISMKPKTPTKLEKKFFSAINNPYDFNKIDLENCKR</sequence>
<dbReference type="EMBL" id="KI926569">
    <property type="protein sequence ID" value="ETW33583.1"/>
    <property type="molecule type" value="Genomic_DNA"/>
</dbReference>
<keyword evidence="12" id="KW-0472">Membrane</keyword>
<dbReference type="Pfam" id="PF00850">
    <property type="entry name" value="Hist_deacetyl"/>
    <property type="match status" value="1"/>
</dbReference>
<evidence type="ECO:0000256" key="2">
    <source>
        <dbReference type="ARBA" id="ARBA00007738"/>
    </source>
</evidence>
<feature type="region of interest" description="Disordered" evidence="11">
    <location>
        <begin position="654"/>
        <end position="718"/>
    </location>
</feature>
<evidence type="ECO:0000256" key="11">
    <source>
        <dbReference type="SAM" id="MobiDB-lite"/>
    </source>
</evidence>
<evidence type="ECO:0000256" key="8">
    <source>
        <dbReference type="ARBA" id="ARBA00023163"/>
    </source>
</evidence>
<comment type="similarity">
    <text evidence="2">Belongs to the histone deacetylase family. HD type 2 subfamily.</text>
</comment>
<dbReference type="EC" id="3.5.1.98" evidence="3"/>
<evidence type="ECO:0000256" key="1">
    <source>
        <dbReference type="ARBA" id="ARBA00004123"/>
    </source>
</evidence>
<keyword evidence="9" id="KW-0539">Nucleus</keyword>
<keyword evidence="6" id="KW-0156">Chromatin regulator</keyword>
<evidence type="ECO:0000313" key="15">
    <source>
        <dbReference type="Proteomes" id="UP000030708"/>
    </source>
</evidence>
<keyword evidence="12" id="KW-1133">Transmembrane helix</keyword>
<dbReference type="PANTHER" id="PTHR10625">
    <property type="entry name" value="HISTONE DEACETYLASE HDAC1-RELATED"/>
    <property type="match status" value="1"/>
</dbReference>
<dbReference type="SUPFAM" id="SSF48403">
    <property type="entry name" value="Ankyrin repeat"/>
    <property type="match status" value="1"/>
</dbReference>
<feature type="transmembrane region" description="Helical" evidence="12">
    <location>
        <begin position="27"/>
        <end position="45"/>
    </location>
</feature>
<proteinExistence type="inferred from homology"/>
<feature type="compositionally biased region" description="Basic and acidic residues" evidence="11">
    <location>
        <begin position="394"/>
        <end position="418"/>
    </location>
</feature>
<reference evidence="14 15" key="2">
    <citation type="submission" date="2013-02" db="EMBL/GenBank/DDBJ databases">
        <title>The Genome Sequence of Plasmodium falciparum Tanzania (2000708).</title>
        <authorList>
            <consortium name="The Broad Institute Genome Sequencing Platform"/>
            <consortium name="The Broad Institute Genome Sequencing Center for Infectious Disease"/>
            <person name="Neafsey D."/>
            <person name="Cheeseman I."/>
            <person name="Volkman S."/>
            <person name="Adams J."/>
            <person name="Walker B."/>
            <person name="Young S.K."/>
            <person name="Zeng Q."/>
            <person name="Gargeya S."/>
            <person name="Fitzgerald M."/>
            <person name="Haas B."/>
            <person name="Abouelleil A."/>
            <person name="Alvarado L."/>
            <person name="Arachchi H.M."/>
            <person name="Berlin A.M."/>
            <person name="Chapman S.B."/>
            <person name="Dewar J."/>
            <person name="Goldberg J."/>
            <person name="Griggs A."/>
            <person name="Gujja S."/>
            <person name="Hansen M."/>
            <person name="Howarth C."/>
            <person name="Imamovic A."/>
            <person name="Larimer J."/>
            <person name="McCowan C."/>
            <person name="Murphy C."/>
            <person name="Neiman D."/>
            <person name="Pearson M."/>
            <person name="Priest M."/>
            <person name="Roberts A."/>
            <person name="Saif S."/>
            <person name="Shea T."/>
            <person name="Sisk P."/>
            <person name="Sykes S."/>
            <person name="Wortman J."/>
            <person name="Nusbaum C."/>
            <person name="Birren B."/>
        </authorList>
    </citation>
    <scope>NUCLEOTIDE SEQUENCE [LARGE SCALE GENOMIC DNA]</scope>
    <source>
        <strain evidence="15">Tanzania (2000708)</strain>
    </source>
</reference>
<evidence type="ECO:0000259" key="13">
    <source>
        <dbReference type="Pfam" id="PF00850"/>
    </source>
</evidence>
<protein>
    <recommendedName>
        <fullName evidence="3">histone deacetylase</fullName>
        <ecNumber evidence="3">3.5.1.98</ecNumber>
    </recommendedName>
</protein>
<dbReference type="InterPro" id="IPR000286">
    <property type="entry name" value="HDACs"/>
</dbReference>
<keyword evidence="10" id="KW-0175">Coiled coil</keyword>
<dbReference type="OrthoDB" id="424012at2759"/>
<reference evidence="14 15" key="1">
    <citation type="submission" date="2013-02" db="EMBL/GenBank/DDBJ databases">
        <title>The Genome Annotation of Plasmodium falciparum Tanzania (2000708).</title>
        <authorList>
            <consortium name="The Broad Institute Genome Sequencing Platform"/>
            <consortium name="The Broad Institute Genome Sequencing Center for Infectious Disease"/>
            <person name="Neafsey D."/>
            <person name="Hoffman S."/>
            <person name="Volkman S."/>
            <person name="Rosenthal P."/>
            <person name="Walker B."/>
            <person name="Young S.K."/>
            <person name="Zeng Q."/>
            <person name="Gargeya S."/>
            <person name="Fitzgerald M."/>
            <person name="Haas B."/>
            <person name="Abouelleil A."/>
            <person name="Allen A.W."/>
            <person name="Alvarado L."/>
            <person name="Arachchi H.M."/>
            <person name="Berlin A.M."/>
            <person name="Chapman S.B."/>
            <person name="Gainer-Dewar J."/>
            <person name="Goldberg J."/>
            <person name="Griggs A."/>
            <person name="Gujja S."/>
            <person name="Hansen M."/>
            <person name="Howarth C."/>
            <person name="Imamovic A."/>
            <person name="Ireland A."/>
            <person name="Larimer J."/>
            <person name="McCowan C."/>
            <person name="Murphy C."/>
            <person name="Pearson M."/>
            <person name="Poon T.W."/>
            <person name="Priest M."/>
            <person name="Roberts A."/>
            <person name="Saif S."/>
            <person name="Shea T."/>
            <person name="Sisk P."/>
            <person name="Sykes S."/>
            <person name="Wortman J."/>
            <person name="Nusbaum C."/>
            <person name="Birren B."/>
        </authorList>
    </citation>
    <scope>NUCLEOTIDE SEQUENCE [LARGE SCALE GENOMIC DNA]</scope>
    <source>
        <strain evidence="15">Tanzania (2000708)</strain>
    </source>
</reference>
<feature type="domain" description="Histone deacetylase" evidence="13">
    <location>
        <begin position="1142"/>
        <end position="1479"/>
    </location>
</feature>
<dbReference type="GO" id="GO:0141221">
    <property type="term" value="F:histone deacetylase activity, hydrolytic mechanism"/>
    <property type="evidence" value="ECO:0007669"/>
    <property type="project" value="UniProtKB-EC"/>
</dbReference>
<name>A0A024VZ31_PLAFA</name>
<dbReference type="InterPro" id="IPR036770">
    <property type="entry name" value="Ankyrin_rpt-contain_sf"/>
</dbReference>
<dbReference type="Gene3D" id="1.25.40.20">
    <property type="entry name" value="Ankyrin repeat-containing domain"/>
    <property type="match status" value="1"/>
</dbReference>
<evidence type="ECO:0000256" key="4">
    <source>
        <dbReference type="ARBA" id="ARBA00022491"/>
    </source>
</evidence>
<feature type="compositionally biased region" description="Basic residues" evidence="11">
    <location>
        <begin position="661"/>
        <end position="698"/>
    </location>
</feature>
<evidence type="ECO:0000256" key="7">
    <source>
        <dbReference type="ARBA" id="ARBA00023015"/>
    </source>
</evidence>
<feature type="region of interest" description="Disordered" evidence="11">
    <location>
        <begin position="388"/>
        <end position="418"/>
    </location>
</feature>
<dbReference type="InterPro" id="IPR023801">
    <property type="entry name" value="His_deacetylse_dom"/>
</dbReference>
<evidence type="ECO:0000256" key="6">
    <source>
        <dbReference type="ARBA" id="ARBA00022853"/>
    </source>
</evidence>
<dbReference type="eggNOG" id="KOG1343">
    <property type="taxonomic scope" value="Eukaryota"/>
</dbReference>
<evidence type="ECO:0000256" key="9">
    <source>
        <dbReference type="ARBA" id="ARBA00023242"/>
    </source>
</evidence>
<dbReference type="InterPro" id="IPR037138">
    <property type="entry name" value="His_deacetylse_dom_sf"/>
</dbReference>
<accession>A0A024VZ31</accession>
<feature type="coiled-coil region" evidence="10">
    <location>
        <begin position="468"/>
        <end position="495"/>
    </location>
</feature>
<dbReference type="InterPro" id="IPR023696">
    <property type="entry name" value="Ureohydrolase_dom_sf"/>
</dbReference>
<keyword evidence="4" id="KW-0678">Repressor</keyword>
<dbReference type="PRINTS" id="PR01270">
    <property type="entry name" value="HDASUPER"/>
</dbReference>
<feature type="transmembrane region" description="Helical" evidence="12">
    <location>
        <begin position="65"/>
        <end position="84"/>
    </location>
</feature>
<feature type="transmembrane region" description="Helical" evidence="12">
    <location>
        <begin position="209"/>
        <end position="227"/>
    </location>
</feature>
<organism evidence="14 15">
    <name type="scientific">Plasmodium falciparum Tanzania</name>
    <name type="common">2000708</name>
    <dbReference type="NCBI Taxonomy" id="1036725"/>
    <lineage>
        <taxon>Eukaryota</taxon>
        <taxon>Sar</taxon>
        <taxon>Alveolata</taxon>
        <taxon>Apicomplexa</taxon>
        <taxon>Aconoidasida</taxon>
        <taxon>Haemosporida</taxon>
        <taxon>Plasmodiidae</taxon>
        <taxon>Plasmodium</taxon>
        <taxon>Plasmodium (Laverania)</taxon>
    </lineage>
</organism>
<keyword evidence="7" id="KW-0805">Transcription regulation</keyword>